<reference evidence="2 3" key="1">
    <citation type="submission" date="2019-08" db="EMBL/GenBank/DDBJ databases">
        <authorList>
            <person name="Lei W."/>
        </authorList>
    </citation>
    <scope>NUCLEOTIDE SEQUENCE [LARGE SCALE GENOMIC DNA]</scope>
    <source>
        <strain evidence="2 3">CCUG 58627</strain>
    </source>
</reference>
<dbReference type="PANTHER" id="PTHR36844">
    <property type="entry name" value="PROTEASE PRSW"/>
    <property type="match status" value="1"/>
</dbReference>
<evidence type="ECO:0000313" key="3">
    <source>
        <dbReference type="Proteomes" id="UP000320791"/>
    </source>
</evidence>
<dbReference type="EMBL" id="VOHM01000017">
    <property type="protein sequence ID" value="TWT24453.1"/>
    <property type="molecule type" value="Genomic_DNA"/>
</dbReference>
<dbReference type="Proteomes" id="UP000320791">
    <property type="component" value="Unassembled WGS sequence"/>
</dbReference>
<dbReference type="InterPro" id="IPR026898">
    <property type="entry name" value="PrsW"/>
</dbReference>
<feature type="transmembrane region" description="Helical" evidence="1">
    <location>
        <begin position="65"/>
        <end position="88"/>
    </location>
</feature>
<feature type="transmembrane region" description="Helical" evidence="1">
    <location>
        <begin position="209"/>
        <end position="229"/>
    </location>
</feature>
<organism evidence="2 3">
    <name type="scientific">Corynebacterium canis</name>
    <dbReference type="NCBI Taxonomy" id="679663"/>
    <lineage>
        <taxon>Bacteria</taxon>
        <taxon>Bacillati</taxon>
        <taxon>Actinomycetota</taxon>
        <taxon>Actinomycetes</taxon>
        <taxon>Mycobacteriales</taxon>
        <taxon>Corynebacteriaceae</taxon>
        <taxon>Corynebacterium</taxon>
    </lineage>
</organism>
<sequence length="320" mass="34553">MTRLIQIILAIATLLLLPSAALVAINVLVVDPLASATNLTFTLIQAGIVLLVLRFSPLWPKDAHWMWPIACMAWGAIGSVGLSVIIAMPTTEVVLKLGWRDLVYSFAGAYPEELTKAIGVLMILASFRGMNRPWHGLATGMLVGMAFDVFENFGYAGQGALTDPDSDLLGVAITWGFRTVFGPGLHMMFTGFVGFGIGLAVFTLGRSMLWRIGVATFWFLFGFASHFVWNLVIGQSLFGIIFAVLVAYPTFISVIVTSWRQARRDTGYLTVELTSGYSPRYQAALPSQQPQPAALPAAPATSTPMPLAQVVPVPATIDSK</sequence>
<keyword evidence="2" id="KW-0378">Hydrolase</keyword>
<feature type="transmembrane region" description="Helical" evidence="1">
    <location>
        <begin position="108"/>
        <end position="127"/>
    </location>
</feature>
<feature type="transmembrane region" description="Helical" evidence="1">
    <location>
        <begin position="33"/>
        <end position="53"/>
    </location>
</feature>
<protein>
    <submittedName>
        <fullName evidence="2">PrsW family intramembrane metalloprotease</fullName>
    </submittedName>
</protein>
<evidence type="ECO:0000256" key="1">
    <source>
        <dbReference type="SAM" id="Phobius"/>
    </source>
</evidence>
<keyword evidence="2" id="KW-0482">Metalloprotease</keyword>
<feature type="transmembrane region" description="Helical" evidence="1">
    <location>
        <begin position="235"/>
        <end position="256"/>
    </location>
</feature>
<dbReference type="GO" id="GO:0006508">
    <property type="term" value="P:proteolysis"/>
    <property type="evidence" value="ECO:0007669"/>
    <property type="project" value="UniProtKB-KW"/>
</dbReference>
<dbReference type="Pfam" id="PF13367">
    <property type="entry name" value="PrsW-protease"/>
    <property type="match status" value="1"/>
</dbReference>
<name>A0A5C5UFR0_9CORY</name>
<keyword evidence="1" id="KW-1133">Transmembrane helix</keyword>
<feature type="transmembrane region" description="Helical" evidence="1">
    <location>
        <begin position="175"/>
        <end position="202"/>
    </location>
</feature>
<dbReference type="PANTHER" id="PTHR36844:SF1">
    <property type="entry name" value="PROTEASE PRSW"/>
    <property type="match status" value="1"/>
</dbReference>
<keyword evidence="2" id="KW-0645">Protease</keyword>
<gene>
    <name evidence="2" type="ORF">FRX94_08270</name>
</gene>
<keyword evidence="3" id="KW-1185">Reference proteome</keyword>
<dbReference type="GO" id="GO:0008237">
    <property type="term" value="F:metallopeptidase activity"/>
    <property type="evidence" value="ECO:0007669"/>
    <property type="project" value="UniProtKB-KW"/>
</dbReference>
<keyword evidence="1" id="KW-0472">Membrane</keyword>
<dbReference type="OrthoDB" id="9785431at2"/>
<proteinExistence type="predicted"/>
<comment type="caution">
    <text evidence="2">The sequence shown here is derived from an EMBL/GenBank/DDBJ whole genome shotgun (WGS) entry which is preliminary data.</text>
</comment>
<dbReference type="AlphaFoldDB" id="A0A5C5UFR0"/>
<accession>A0A5C5UFR0</accession>
<evidence type="ECO:0000313" key="2">
    <source>
        <dbReference type="EMBL" id="TWT24453.1"/>
    </source>
</evidence>
<feature type="transmembrane region" description="Helical" evidence="1">
    <location>
        <begin position="134"/>
        <end position="155"/>
    </location>
</feature>
<dbReference type="RefSeq" id="WP_146324660.1">
    <property type="nucleotide sequence ID" value="NZ_BAABLR010000008.1"/>
</dbReference>
<keyword evidence="1" id="KW-0812">Transmembrane</keyword>